<reference evidence="2 3" key="1">
    <citation type="journal article" date="2024" name="BMC Genomics">
        <title>De novo assembly and annotation of Popillia japonica's genome with initial clues to its potential as an invasive pest.</title>
        <authorList>
            <person name="Cucini C."/>
            <person name="Boschi S."/>
            <person name="Funari R."/>
            <person name="Cardaioli E."/>
            <person name="Iannotti N."/>
            <person name="Marturano G."/>
            <person name="Paoli F."/>
            <person name="Bruttini M."/>
            <person name="Carapelli A."/>
            <person name="Frati F."/>
            <person name="Nardi F."/>
        </authorList>
    </citation>
    <scope>NUCLEOTIDE SEQUENCE [LARGE SCALE GENOMIC DNA]</scope>
    <source>
        <strain evidence="2">DMR45628</strain>
    </source>
</reference>
<evidence type="ECO:0000313" key="2">
    <source>
        <dbReference type="EMBL" id="KAK9685511.1"/>
    </source>
</evidence>
<protein>
    <submittedName>
        <fullName evidence="2">Uncharacterized protein</fullName>
    </submittedName>
</protein>
<evidence type="ECO:0000256" key="1">
    <source>
        <dbReference type="SAM" id="MobiDB-lite"/>
    </source>
</evidence>
<dbReference type="AlphaFoldDB" id="A0AAW1I8L8"/>
<feature type="region of interest" description="Disordered" evidence="1">
    <location>
        <begin position="96"/>
        <end position="126"/>
    </location>
</feature>
<name>A0AAW1I8L8_POPJA</name>
<proteinExistence type="predicted"/>
<dbReference type="Proteomes" id="UP001458880">
    <property type="component" value="Unassembled WGS sequence"/>
</dbReference>
<dbReference type="EMBL" id="JASPKY010000773">
    <property type="protein sequence ID" value="KAK9685511.1"/>
    <property type="molecule type" value="Genomic_DNA"/>
</dbReference>
<organism evidence="2 3">
    <name type="scientific">Popillia japonica</name>
    <name type="common">Japanese beetle</name>
    <dbReference type="NCBI Taxonomy" id="7064"/>
    <lineage>
        <taxon>Eukaryota</taxon>
        <taxon>Metazoa</taxon>
        <taxon>Ecdysozoa</taxon>
        <taxon>Arthropoda</taxon>
        <taxon>Hexapoda</taxon>
        <taxon>Insecta</taxon>
        <taxon>Pterygota</taxon>
        <taxon>Neoptera</taxon>
        <taxon>Endopterygota</taxon>
        <taxon>Coleoptera</taxon>
        <taxon>Polyphaga</taxon>
        <taxon>Scarabaeiformia</taxon>
        <taxon>Scarabaeidae</taxon>
        <taxon>Rutelinae</taxon>
        <taxon>Popillia</taxon>
    </lineage>
</organism>
<sequence>MTIYNIPSIVATALPMALTPANIQAGFRCTGIFPYNRNIFTALDYAPSYVTDRPDPSLTLADRNEATSTEIRQTNMNLEVSPAIEINNNRLNNLQITNSDSVPSTSSFDTYNSRPTTPRKQLEPSTCSDIPMCHPRPVLILITLDLRLQENSLNLLLAVIFREQLSSYHRDNN</sequence>
<evidence type="ECO:0000313" key="3">
    <source>
        <dbReference type="Proteomes" id="UP001458880"/>
    </source>
</evidence>
<gene>
    <name evidence="2" type="ORF">QE152_g37980</name>
</gene>
<comment type="caution">
    <text evidence="2">The sequence shown here is derived from an EMBL/GenBank/DDBJ whole genome shotgun (WGS) entry which is preliminary data.</text>
</comment>
<accession>A0AAW1I8L8</accession>
<keyword evidence="3" id="KW-1185">Reference proteome</keyword>